<dbReference type="Gene3D" id="1.10.510.10">
    <property type="entry name" value="Transferase(Phosphotransferase) domain 1"/>
    <property type="match status" value="1"/>
</dbReference>
<dbReference type="PROSITE" id="PS00108">
    <property type="entry name" value="PROTEIN_KINASE_ST"/>
    <property type="match status" value="1"/>
</dbReference>
<protein>
    <submittedName>
        <fullName evidence="3">Kinase-like protein</fullName>
    </submittedName>
</protein>
<keyword evidence="3" id="KW-0808">Transferase</keyword>
<dbReference type="Gene3D" id="1.25.40.10">
    <property type="entry name" value="Tetratricopeptide repeat domain"/>
    <property type="match status" value="2"/>
</dbReference>
<evidence type="ECO:0000313" key="4">
    <source>
        <dbReference type="Proteomes" id="UP000244855"/>
    </source>
</evidence>
<dbReference type="AlphaFoldDB" id="A0A2V1ECH9"/>
<organism evidence="3 4">
    <name type="scientific">Periconia macrospinosa</name>
    <dbReference type="NCBI Taxonomy" id="97972"/>
    <lineage>
        <taxon>Eukaryota</taxon>
        <taxon>Fungi</taxon>
        <taxon>Dikarya</taxon>
        <taxon>Ascomycota</taxon>
        <taxon>Pezizomycotina</taxon>
        <taxon>Dothideomycetes</taxon>
        <taxon>Pleosporomycetidae</taxon>
        <taxon>Pleosporales</taxon>
        <taxon>Massarineae</taxon>
        <taxon>Periconiaceae</taxon>
        <taxon>Periconia</taxon>
    </lineage>
</organism>
<dbReference type="InterPro" id="IPR008271">
    <property type="entry name" value="Ser/Thr_kinase_AS"/>
</dbReference>
<dbReference type="GO" id="GO:0005524">
    <property type="term" value="F:ATP binding"/>
    <property type="evidence" value="ECO:0007669"/>
    <property type="project" value="InterPro"/>
</dbReference>
<accession>A0A2V1ECH9</accession>
<reference evidence="3 4" key="1">
    <citation type="journal article" date="2018" name="Sci. Rep.">
        <title>Comparative genomics provides insights into the lifestyle and reveals functional heterogeneity of dark septate endophytic fungi.</title>
        <authorList>
            <person name="Knapp D.G."/>
            <person name="Nemeth J.B."/>
            <person name="Barry K."/>
            <person name="Hainaut M."/>
            <person name="Henrissat B."/>
            <person name="Johnson J."/>
            <person name="Kuo A."/>
            <person name="Lim J.H.P."/>
            <person name="Lipzen A."/>
            <person name="Nolan M."/>
            <person name="Ohm R.A."/>
            <person name="Tamas L."/>
            <person name="Grigoriev I.V."/>
            <person name="Spatafora J.W."/>
            <person name="Nagy L.G."/>
            <person name="Kovacs G.M."/>
        </authorList>
    </citation>
    <scope>NUCLEOTIDE SEQUENCE [LARGE SCALE GENOMIC DNA]</scope>
    <source>
        <strain evidence="3 4">DSE2036</strain>
    </source>
</reference>
<dbReference type="SUPFAM" id="SSF48452">
    <property type="entry name" value="TPR-like"/>
    <property type="match status" value="1"/>
</dbReference>
<gene>
    <name evidence="3" type="ORF">DM02DRAFT_678929</name>
</gene>
<dbReference type="STRING" id="97972.A0A2V1ECH9"/>
<dbReference type="EMBL" id="KZ805300">
    <property type="protein sequence ID" value="PVI08328.1"/>
    <property type="molecule type" value="Genomic_DNA"/>
</dbReference>
<evidence type="ECO:0000256" key="1">
    <source>
        <dbReference type="SAM" id="MobiDB-lite"/>
    </source>
</evidence>
<dbReference type="SUPFAM" id="SSF56112">
    <property type="entry name" value="Protein kinase-like (PK-like)"/>
    <property type="match status" value="1"/>
</dbReference>
<dbReference type="PANTHER" id="PTHR46082:SF6">
    <property type="entry name" value="AAA+ ATPASE DOMAIN-CONTAINING PROTEIN-RELATED"/>
    <property type="match status" value="1"/>
</dbReference>
<evidence type="ECO:0000259" key="2">
    <source>
        <dbReference type="PROSITE" id="PS50011"/>
    </source>
</evidence>
<dbReference type="InterPro" id="IPR011990">
    <property type="entry name" value="TPR-like_helical_dom_sf"/>
</dbReference>
<dbReference type="OrthoDB" id="626167at2759"/>
<keyword evidence="4" id="KW-1185">Reference proteome</keyword>
<dbReference type="InterPro" id="IPR011009">
    <property type="entry name" value="Kinase-like_dom_sf"/>
</dbReference>
<evidence type="ECO:0000313" key="3">
    <source>
        <dbReference type="EMBL" id="PVI08328.1"/>
    </source>
</evidence>
<sequence>MSSYVRSSDFPNSVETASSTSPFPSTRGYGLISFLGLAQRLNVKFLPNRWMTGLQLLGNRGHGGQATILETPSLAFKRFKPRNPYYDDQGDRFQEPVNELIALKSDTIHKHAHMTQLKGLCWDFAENNKVYPVFVFDMSSLGDLYYFASAGEGQNMAFNERLQLCVDIGLALRSLHSVDIVHGDVKPRNVIIFESDQRYIAKVNDFGFATMFLDERDAKAMPRSPIWSAPEWHDRSFLLDAAKKMDVFSFGMLCLWLLSDIDLAEDVPSYPEWTNPPGQFISFDERRPLHQNCFELWKLQHLDNFIPLAAFLVNQQTGSFGEETARGLLAFFKHTLSIDPNERSVDWELLISLLDSTRQLPLLEPKDSTLKSPEEQEEFSILLSASTLYIADFRLRMAIASELQSIISEPIGPVVQRISQAEAAMQLAICHRLGFGIAKNDAVAYRILKQWSLAAEDLDRAIEYFKHCVSYYSQLGRASIFHKPEEPAPTEFDHRSYYQNQGVIEEAERQYARELRDLEEAVGHDHEICSVLKSFLANLLARDRHQETSELMEQVVEERRAVLGLRHPETWKGIETLAVAYQMQGRHEEEEKILLDIIDPMLDYMGLGEDGTDQRALRHMNYLAGSRRARDRLSESEELYLRVVQESKERLGENNEETVNRMAGLSSLYLDQERWQEMETLVREFLQVKWKYLGTHHPELAKQIAEWLQVVILFSNRWDASAPPIQGLELIRRVLGEELASEVFVILARADHIDETDESSIYQYMFGDFLGEDRISDFLSKRSN</sequence>
<dbReference type="Pfam" id="PF00069">
    <property type="entry name" value="Pkinase"/>
    <property type="match status" value="1"/>
</dbReference>
<dbReference type="InterPro" id="IPR000719">
    <property type="entry name" value="Prot_kinase_dom"/>
</dbReference>
<dbReference type="InterPro" id="IPR053137">
    <property type="entry name" value="NLR-like"/>
</dbReference>
<keyword evidence="3" id="KW-0418">Kinase</keyword>
<feature type="region of interest" description="Disordered" evidence="1">
    <location>
        <begin position="1"/>
        <end position="23"/>
    </location>
</feature>
<proteinExistence type="predicted"/>
<name>A0A2V1ECH9_9PLEO</name>
<dbReference type="SMART" id="SM00220">
    <property type="entry name" value="S_TKc"/>
    <property type="match status" value="1"/>
</dbReference>
<dbReference type="GO" id="GO:0004672">
    <property type="term" value="F:protein kinase activity"/>
    <property type="evidence" value="ECO:0007669"/>
    <property type="project" value="InterPro"/>
</dbReference>
<feature type="domain" description="Protein kinase" evidence="2">
    <location>
        <begin position="51"/>
        <end position="363"/>
    </location>
</feature>
<dbReference type="Pfam" id="PF13374">
    <property type="entry name" value="TPR_10"/>
    <property type="match status" value="1"/>
</dbReference>
<dbReference type="PANTHER" id="PTHR46082">
    <property type="entry name" value="ATP/GTP-BINDING PROTEIN-RELATED"/>
    <property type="match status" value="1"/>
</dbReference>
<dbReference type="PROSITE" id="PS50011">
    <property type="entry name" value="PROTEIN_KINASE_DOM"/>
    <property type="match status" value="1"/>
</dbReference>
<dbReference type="Proteomes" id="UP000244855">
    <property type="component" value="Unassembled WGS sequence"/>
</dbReference>